<gene>
    <name evidence="1" type="ORF">CC1G_00064</name>
</gene>
<dbReference type="Proteomes" id="UP000001861">
    <property type="component" value="Unassembled WGS sequence"/>
</dbReference>
<comment type="caution">
    <text evidence="1">The sequence shown here is derived from an EMBL/GenBank/DDBJ whole genome shotgun (WGS) entry which is preliminary data.</text>
</comment>
<dbReference type="GeneID" id="6013482"/>
<dbReference type="AlphaFoldDB" id="A8NWL9"/>
<dbReference type="KEGG" id="cci:CC1G_00064"/>
<proteinExistence type="predicted"/>
<name>A8NWL9_COPC7</name>
<dbReference type="EMBL" id="AACS02000005">
    <property type="protein sequence ID" value="EAU84545.2"/>
    <property type="molecule type" value="Genomic_DNA"/>
</dbReference>
<reference evidence="1 2" key="1">
    <citation type="journal article" date="2010" name="Proc. Natl. Acad. Sci. U.S.A.">
        <title>Insights into evolution of multicellular fungi from the assembled chromosomes of the mushroom Coprinopsis cinerea (Coprinus cinereus).</title>
        <authorList>
            <person name="Stajich J.E."/>
            <person name="Wilke S.K."/>
            <person name="Ahren D."/>
            <person name="Au C.H."/>
            <person name="Birren B.W."/>
            <person name="Borodovsky M."/>
            <person name="Burns C."/>
            <person name="Canback B."/>
            <person name="Casselton L.A."/>
            <person name="Cheng C.K."/>
            <person name="Deng J."/>
            <person name="Dietrich F.S."/>
            <person name="Fargo D.C."/>
            <person name="Farman M.L."/>
            <person name="Gathman A.C."/>
            <person name="Goldberg J."/>
            <person name="Guigo R."/>
            <person name="Hoegger P.J."/>
            <person name="Hooker J.B."/>
            <person name="Huggins A."/>
            <person name="James T.Y."/>
            <person name="Kamada T."/>
            <person name="Kilaru S."/>
            <person name="Kodira C."/>
            <person name="Kues U."/>
            <person name="Kupfer D."/>
            <person name="Kwan H.S."/>
            <person name="Lomsadze A."/>
            <person name="Li W."/>
            <person name="Lilly W.W."/>
            <person name="Ma L.J."/>
            <person name="Mackey A.J."/>
            <person name="Manning G."/>
            <person name="Martin F."/>
            <person name="Muraguchi H."/>
            <person name="Natvig D.O."/>
            <person name="Palmerini H."/>
            <person name="Ramesh M.A."/>
            <person name="Rehmeyer C.J."/>
            <person name="Roe B.A."/>
            <person name="Shenoy N."/>
            <person name="Stanke M."/>
            <person name="Ter-Hovhannisyan V."/>
            <person name="Tunlid A."/>
            <person name="Velagapudi R."/>
            <person name="Vision T.J."/>
            <person name="Zeng Q."/>
            <person name="Zolan M.E."/>
            <person name="Pukkila P.J."/>
        </authorList>
    </citation>
    <scope>NUCLEOTIDE SEQUENCE [LARGE SCALE GENOMIC DNA]</scope>
    <source>
        <strain evidence="2">Okayama-7 / 130 / ATCC MYA-4618 / FGSC 9003</strain>
    </source>
</reference>
<accession>A8NWL9</accession>
<protein>
    <submittedName>
        <fullName evidence="1">Uncharacterized protein</fullName>
    </submittedName>
</protein>
<dbReference type="HOGENOM" id="CLU_2120962_0_0_1"/>
<dbReference type="RefSeq" id="XP_001836928.2">
    <property type="nucleotide sequence ID" value="XM_001836876.2"/>
</dbReference>
<sequence>MEHSGYVDNDKFHVSLARWISRGTHSSGSFGQLLLLEHQTHRIRLLPTYARRIDLFTDPETYGGYDQLIKVPSEDMDRLLAQYDRPQLFHPSLNATVGWDVFRRMVMAYLPRVS</sequence>
<organism evidence="1 2">
    <name type="scientific">Coprinopsis cinerea (strain Okayama-7 / 130 / ATCC MYA-4618 / FGSC 9003)</name>
    <name type="common">Inky cap fungus</name>
    <name type="synonym">Hormographiella aspergillata</name>
    <dbReference type="NCBI Taxonomy" id="240176"/>
    <lineage>
        <taxon>Eukaryota</taxon>
        <taxon>Fungi</taxon>
        <taxon>Dikarya</taxon>
        <taxon>Basidiomycota</taxon>
        <taxon>Agaricomycotina</taxon>
        <taxon>Agaricomycetes</taxon>
        <taxon>Agaricomycetidae</taxon>
        <taxon>Agaricales</taxon>
        <taxon>Agaricineae</taxon>
        <taxon>Psathyrellaceae</taxon>
        <taxon>Coprinopsis</taxon>
    </lineage>
</organism>
<dbReference type="VEuPathDB" id="FungiDB:CC1G_00064"/>
<keyword evidence="2" id="KW-1185">Reference proteome</keyword>
<evidence type="ECO:0000313" key="2">
    <source>
        <dbReference type="Proteomes" id="UP000001861"/>
    </source>
</evidence>
<dbReference type="OrthoDB" id="3054845at2759"/>
<evidence type="ECO:0000313" key="1">
    <source>
        <dbReference type="EMBL" id="EAU84545.2"/>
    </source>
</evidence>
<dbReference type="InParanoid" id="A8NWL9"/>